<gene>
    <name evidence="1" type="ORF">SEA_BING_29</name>
</gene>
<evidence type="ECO:0000313" key="2">
    <source>
        <dbReference type="Proteomes" id="UP000241360"/>
    </source>
</evidence>
<dbReference type="OrthoDB" id="18565at10239"/>
<accession>A0A2L1IW82</accession>
<keyword evidence="2" id="KW-1185">Reference proteome</keyword>
<dbReference type="Proteomes" id="UP000241360">
    <property type="component" value="Segment"/>
</dbReference>
<name>A0A2L1IW82_9CAUD</name>
<proteinExistence type="predicted"/>
<sequence>METWLQLAITSLVTLGASSGFWAYLQHKDRTKAATVRLLMGIAYEHIMTFGVAYIRRGWATRDEYEELRKYFYEPYKALGGNGAAERVMNEVDKLPFGPNQGGYEAIFQSREPREINDVRVVARQTTEPHAG</sequence>
<organism evidence="1 2">
    <name type="scientific">Streptomyces phage Bing</name>
    <dbReference type="NCBI Taxonomy" id="2079427"/>
    <lineage>
        <taxon>Viruses</taxon>
        <taxon>Duplodnaviria</taxon>
        <taxon>Heunggongvirae</taxon>
        <taxon>Uroviricota</taxon>
        <taxon>Caudoviricetes</taxon>
        <taxon>Bingvirus</taxon>
        <taxon>Bingvirus bing</taxon>
    </lineage>
</organism>
<protein>
    <submittedName>
        <fullName evidence="1">Uncharacterized protein</fullName>
    </submittedName>
</protein>
<reference evidence="2" key="1">
    <citation type="submission" date="2018-01" db="EMBL/GenBank/DDBJ databases">
        <authorList>
            <person name="Wardenburg K.E."/>
            <person name="Rana S."/>
            <person name="Felix E."/>
            <person name="Puentes R.J."/>
            <person name="Shaffer C.D."/>
            <person name="Weston-Hafer K.A."/>
            <person name="Russell D.A."/>
            <person name="Pope W.H."/>
            <person name="Jacobs-Sera D."/>
            <person name="Hendrix R.W."/>
            <person name="Hatfull G.F."/>
        </authorList>
    </citation>
    <scope>NUCLEOTIDE SEQUENCE [LARGE SCALE GENOMIC DNA]</scope>
</reference>
<evidence type="ECO:0000313" key="1">
    <source>
        <dbReference type="EMBL" id="AVD99451.1"/>
    </source>
</evidence>
<dbReference type="EMBL" id="MG757154">
    <property type="protein sequence ID" value="AVD99451.1"/>
    <property type="molecule type" value="Genomic_DNA"/>
</dbReference>